<name>B6TUF1_MAIZE</name>
<protein>
    <submittedName>
        <fullName evidence="1">Uncharacterized protein</fullName>
    </submittedName>
</protein>
<sequence>MVGSMQAADPAGRISALLALRQLLAMLQSLALLLPVQWRA</sequence>
<dbReference type="EMBL" id="EU968616">
    <property type="protein sequence ID" value="ACG40734.1"/>
    <property type="molecule type" value="mRNA"/>
</dbReference>
<accession>B6TUF1</accession>
<proteinExistence type="evidence at transcript level"/>
<reference evidence="1" key="1">
    <citation type="journal article" date="2009" name="Plant Mol. Biol.">
        <title>Insights into corn genes derived from large-scale cDNA sequencing.</title>
        <authorList>
            <person name="Alexandrov N.N."/>
            <person name="Brover V.V."/>
            <person name="Freidin S."/>
            <person name="Troukhan M.E."/>
            <person name="Tatarinova T.V."/>
            <person name="Zhang H."/>
            <person name="Swaller T.J."/>
            <person name="Lu Y.P."/>
            <person name="Bouck J."/>
            <person name="Flavell R.B."/>
            <person name="Feldmann K.A."/>
        </authorList>
    </citation>
    <scope>NUCLEOTIDE SEQUENCE</scope>
</reference>
<evidence type="ECO:0000313" key="1">
    <source>
        <dbReference type="EMBL" id="ACG40734.1"/>
    </source>
</evidence>
<dbReference type="AlphaFoldDB" id="B6TUF1"/>
<organism evidence="1">
    <name type="scientific">Zea mays</name>
    <name type="common">Maize</name>
    <dbReference type="NCBI Taxonomy" id="4577"/>
    <lineage>
        <taxon>Eukaryota</taxon>
        <taxon>Viridiplantae</taxon>
        <taxon>Streptophyta</taxon>
        <taxon>Embryophyta</taxon>
        <taxon>Tracheophyta</taxon>
        <taxon>Spermatophyta</taxon>
        <taxon>Magnoliopsida</taxon>
        <taxon>Liliopsida</taxon>
        <taxon>Poales</taxon>
        <taxon>Poaceae</taxon>
        <taxon>PACMAD clade</taxon>
        <taxon>Panicoideae</taxon>
        <taxon>Andropogonodae</taxon>
        <taxon>Andropogoneae</taxon>
        <taxon>Tripsacinae</taxon>
        <taxon>Zea</taxon>
    </lineage>
</organism>